<gene>
    <name evidence="1" type="ORF">BDR25DRAFT_371170</name>
</gene>
<accession>A0ACB6RD57</accession>
<comment type="caution">
    <text evidence="1">The sequence shown here is derived from an EMBL/GenBank/DDBJ whole genome shotgun (WGS) entry which is preliminary data.</text>
</comment>
<protein>
    <submittedName>
        <fullName evidence="1">Uncharacterized protein</fullName>
    </submittedName>
</protein>
<organism evidence="1 2">
    <name type="scientific">Lindgomyces ingoldianus</name>
    <dbReference type="NCBI Taxonomy" id="673940"/>
    <lineage>
        <taxon>Eukaryota</taxon>
        <taxon>Fungi</taxon>
        <taxon>Dikarya</taxon>
        <taxon>Ascomycota</taxon>
        <taxon>Pezizomycotina</taxon>
        <taxon>Dothideomycetes</taxon>
        <taxon>Pleosporomycetidae</taxon>
        <taxon>Pleosporales</taxon>
        <taxon>Lindgomycetaceae</taxon>
        <taxon>Lindgomyces</taxon>
    </lineage>
</organism>
<evidence type="ECO:0000313" key="1">
    <source>
        <dbReference type="EMBL" id="KAF2477189.1"/>
    </source>
</evidence>
<name>A0ACB6RD57_9PLEO</name>
<reference evidence="1" key="1">
    <citation type="journal article" date="2020" name="Stud. Mycol.">
        <title>101 Dothideomycetes genomes: a test case for predicting lifestyles and emergence of pathogens.</title>
        <authorList>
            <person name="Haridas S."/>
            <person name="Albert R."/>
            <person name="Binder M."/>
            <person name="Bloem J."/>
            <person name="Labutti K."/>
            <person name="Salamov A."/>
            <person name="Andreopoulos B."/>
            <person name="Baker S."/>
            <person name="Barry K."/>
            <person name="Bills G."/>
            <person name="Bluhm B."/>
            <person name="Cannon C."/>
            <person name="Castanera R."/>
            <person name="Culley D."/>
            <person name="Daum C."/>
            <person name="Ezra D."/>
            <person name="Gonzalez J."/>
            <person name="Henrissat B."/>
            <person name="Kuo A."/>
            <person name="Liang C."/>
            <person name="Lipzen A."/>
            <person name="Lutzoni F."/>
            <person name="Magnuson J."/>
            <person name="Mondo S."/>
            <person name="Nolan M."/>
            <person name="Ohm R."/>
            <person name="Pangilinan J."/>
            <person name="Park H.-J."/>
            <person name="Ramirez L."/>
            <person name="Alfaro M."/>
            <person name="Sun H."/>
            <person name="Tritt A."/>
            <person name="Yoshinaga Y."/>
            <person name="Zwiers L.-H."/>
            <person name="Turgeon B."/>
            <person name="Goodwin S."/>
            <person name="Spatafora J."/>
            <person name="Crous P."/>
            <person name="Grigoriev I."/>
        </authorList>
    </citation>
    <scope>NUCLEOTIDE SEQUENCE</scope>
    <source>
        <strain evidence="1">ATCC 200398</strain>
    </source>
</reference>
<sequence>MDTLLSQLPSVDDVQYAIHHVFLPPNLPQTGDNPQATAHETALLTTVTDSLQRFGSYADSGVKIVIDTCQHAILRLRDVRDDRGMVNEGKLLEVFCDLDQNGGFIPIYVKEQNAAIIVGHKEDSITFEFFELSPRNEDVMSTQGRLRRCFPASSVSMSMKTFSENKWSSTLAHTIGKMSHQGVAEMKSKVMKAGDTHLEDRDTTDPRIVTDFLATVLSAMGETVEASRLWKNTREEVLWQKAPLPWRRSPVWLLARVALQTFFSRLAPTKNLYKEFMAFLLADILKKAAVHGLPSDTLYCMMAKISRRLLKLDQEVSYPWLLSVDRVLSRTRCTIEKRWEEVMRQSGSSLELQSLSTLDFERGTYASYPELDEFLQQIDSRRKIGSELSFKPLWKATKLNKSIMPSIQGTQSHERTPFDLFTFENWVASCLESWVETNSAEEETCEKLSTAMRSYHRTASRQYSDNPEGLSVMLLTILEMWVSCDKTACRHHSLLSDYDPEVPHQLLQSLVLPFKEQMERLSRIETYVQARHNAAIPRYPSIYSSFGDRKSFPVRYFETSTDHQYLLKQIESQANLEREEKIHEFLRLKAEYKRLMALSNRLDCEYEERVDPWTGAQISKHRHDCKKCTHRNSANSLTIQVHEWPLPRNIPKAQSTVFELQVPKVFNDWRNGTAYLLADVLKSAYDGSKKQDLEQTLKEYLPSYYEACDRRITLVSITKPNVVTHRRDKSIATSTEEQVLVEDGMTYRYYDQEKHAFVSRFKITDDIPLMCTYQLSGQCTSLQKFMFRPFNKPNGMSPNDVIADQAYCPGHLSIEEFKAMATLPVGFRIQWSNILTNLYISTVDFKKADTALLIRQIAYQAGPPLDTMTYRASHHQLQDKGFAERLLRGLSLALDRIRGNWESYHAMGCFIALAARILTLAPSSVISSEALNFLRTCRRITLEWVYILQKKTYNLEDVQQRMEFILRTFQVAHVCVSSFDVDEHHLSDLLADSSEAAVLVECSIVIQTTMHSALQPEDRFHCNLTHRWRHLLYKSRPILLREIVQYRSTCLDLAIRRSWPAYDEGEIWKPISTNEDDWITTCVTGGKVYFNLLTAELLVNGFPLSRLPAKYERAPIYKTLFGRIAIEVMPTNIPGMQFSSKKTHHGYTLFFGTSNSDPNELLLSARKDREMFDLVPSKVFENLLPDYFVNNYAHWYSRKTRMIEFRQKCSPWVSSPTHWTLRNSGTSWKLWKEDQLVVSPRSNTAKFLHEFLRPLESELYIHLIFNPRQSEVDIEMPRLQLRFFLQSGSVKLYSRQFRGMHVDASQSIGTLVGLKSKLVLRDDRGRQKILIPDGQVSWFAYEGHVQVDIEYGTSTRVHQYEVDAKLGCLVDNGNLQSKMRLCYIHALTSYCLPDKLTKKTGTEESLSILQSAACLSFECLCQDNLDILESIAKLSPGRAYYPKHIRVMETITWNSDLSFLSQHGSFYTSVKSILEKSESTKFFYPGAYIQPPKLGHVDILLGKRQSIRGSTFHVSGFGAEDHTDEHDQTYQERDQLPHSKRSIRVFEVSRMICEQRQTLYRKICHDFVPRIWALLDPNDTQGPNELLPDGSVGYDAKWLGETPHLLQKYWCRLHRGLGDTIPRFNKFQTMMCLAAMAYSKSGDSQAIQTLAAFANISSVGLISVPNARYFQLSQGRIAQLNVLKDIAGRKQNIQKFTSCPEASLESRYGETLSELGQRRRQTFQKNQNASIARFASSIHNQWIREILLTPSGNDIETYIKVPVAMEDVRSKWGQWHLNHQFYLYLGKVAASLRQCTVQPISVNQRQAGTEQTSHTGNRRVFINEQDIFQQSVPSLPKLQNSDLNLSHSKVLERIKGDRVTALVDRLKEQASMKHERNYVYDLQKSLESLKGRNLFYSLTHHGDSLLELLQENLSKCWTNFEAIYLSLESAVCLHGQTTSTTSTAAHRHSEQVGSKFMAPRVSPKFFLSQLARPKWQHLPLEWKKAIVVYGIALTSLQRAERMLNLCGNEPDLLKELLNIGHTNWDPLDYPESLLLEVESGIMIREVQEEIASQMRSPPTNSNAVMQLNMGEGKSSVILPMIAAYLADGATLVRAVVAKPQAKELFRTLVCKLGRLLGHQIYHMPFSRSLRLTADGASAIESLIKECIANRGILLVQPEHILSFKLMGIECYESGRENIGRVLMDLQHFFNLHSRDIVDESDENFSVKFELVYTMGIQSAIELSPERWGLVQRLLTIVGRKTPLIRKILPESIEVTHSRQGCFPRTRLLRQDAHAMLLKEVAQEICETGFPGFPIARQPTKVRQSVLVYISEPHLSSHQISSVEGNPAFFTESIKGPLLLLRGLIAEGVLGFTLGHKRWRVNYGLDPSRLPKTRLALPFRAKDNPKDRSEFSHPEVLIVLTCLCYYYGGLSDEDLFLAFDHLMKSDQADIEYHEWVKDAPESLDPSFHRLVGINMKDRSQASNLIFPHLRFAKGAVDYFLAHIVFPKEVKEFPQKLSASGWDLGQQKVHPTTGFSGTNDSRHLLPLDVKHLDLEGQCHTNALVLEHLLQPENTVQYLLQQKDAGCSDAETLLQHVIYMDPPVYVILDVGAQILELTNIQVAREWLDVVPIEHQKEAVVFFNDDDEICVINRKGHVEQLQTSSYSEHLDVCLVFLDEAHTRGTDLKLPKDYRAAVTLGANLTKDRLVQGKMRKLGNGQSVVFCIPEEIRSKIYTMKGISKKADIDVSDVLMWAISETYTDLRRNMPLWAVQGDRFQQQRAIWDDITSSTGIKMSPQQAEKFMEEEAQSLEYRYKPTSNTAQDRPHLFSDAQGNRSVAAMLERCEEFDIAHFRSSALQEEQERELSPEIEQERQVERPDPAEPEEHHLDQHVKEFVTTGRIPPRSLVFIPAFQTLGNTRAASYLDVTQLPGSVFTTADFARTVKLRGRSVYADSYQRPVQWIVTSTVNKSLVIISPYEAQELMSQFKESRSVCLHLYAPQQNLAFPALDSLLLYTVPPLNPNWKLPSRQRLELNLFAGQLFLGSFADYKTTCDMLQLAWKPTEEGGIEADGFIAPKLSNAAVVLKKSPVMFLKVLLTRIRRDCKEIGKTHWGKILGGEIMKEEDFEDRENGVEDVV</sequence>
<proteinExistence type="predicted"/>
<dbReference type="Proteomes" id="UP000799755">
    <property type="component" value="Unassembled WGS sequence"/>
</dbReference>
<keyword evidence="2" id="KW-1185">Reference proteome</keyword>
<dbReference type="EMBL" id="MU003493">
    <property type="protein sequence ID" value="KAF2477189.1"/>
    <property type="molecule type" value="Genomic_DNA"/>
</dbReference>
<evidence type="ECO:0000313" key="2">
    <source>
        <dbReference type="Proteomes" id="UP000799755"/>
    </source>
</evidence>